<feature type="transmembrane region" description="Helical" evidence="10">
    <location>
        <begin position="179"/>
        <end position="196"/>
    </location>
</feature>
<gene>
    <name evidence="13" type="ORF">GCM10009819_04850</name>
</gene>
<feature type="transmembrane region" description="Helical" evidence="10">
    <location>
        <begin position="91"/>
        <end position="108"/>
    </location>
</feature>
<evidence type="ECO:0000313" key="13">
    <source>
        <dbReference type="EMBL" id="GAA2024895.1"/>
    </source>
</evidence>
<dbReference type="Gene3D" id="3.30.565.10">
    <property type="entry name" value="Histidine kinase-like ATPase, C-terminal domain"/>
    <property type="match status" value="1"/>
</dbReference>
<feature type="domain" description="Putative sensor" evidence="12">
    <location>
        <begin position="66"/>
        <end position="264"/>
    </location>
</feature>
<keyword evidence="10" id="KW-0472">Membrane</keyword>
<name>A0ABP5FHI3_9MICO</name>
<reference evidence="14" key="1">
    <citation type="journal article" date="2019" name="Int. J. Syst. Evol. Microbiol.">
        <title>The Global Catalogue of Microorganisms (GCM) 10K type strain sequencing project: providing services to taxonomists for standard genome sequencing and annotation.</title>
        <authorList>
            <consortium name="The Broad Institute Genomics Platform"/>
            <consortium name="The Broad Institute Genome Sequencing Center for Infectious Disease"/>
            <person name="Wu L."/>
            <person name="Ma J."/>
        </authorList>
    </citation>
    <scope>NUCLEOTIDE SEQUENCE [LARGE SCALE GENOMIC DNA]</scope>
    <source>
        <strain evidence="14">JCM 15672</strain>
    </source>
</reference>
<evidence type="ECO:0000313" key="14">
    <source>
        <dbReference type="Proteomes" id="UP001501196"/>
    </source>
</evidence>
<evidence type="ECO:0000256" key="1">
    <source>
        <dbReference type="ARBA" id="ARBA00000085"/>
    </source>
</evidence>
<dbReference type="PANTHER" id="PTHR24421">
    <property type="entry name" value="NITRATE/NITRITE SENSOR PROTEIN NARX-RELATED"/>
    <property type="match status" value="1"/>
</dbReference>
<sequence length="496" mass="52361">MTTSTDPHAAGTPSGADEPRATAPAADAAVAHEAAPTGPTVSAAAVRPRRRGYGGLWASLPRELGYLLLGLPVAIVAFTVLVTLFSTGASLLVIVVGLVIVVAALYTARGFGTFELVRLEWAGRPAIRRPRWDAAAPVGEGPWRAFFAPFVDGHYWLYLLHGMVVAPIVALVSWTITVVWLSVALGGLTYWIWAVFLPDRAGDSLPAEWLLDRVWPGGSTAIGLDPVALEAIAQFVLGALFLLTLPFIAAGFTWIHDAVGRGMLGAWRSEALERQVEQLAASRGAAVQAEDAALRRLERDIHDGPQQRLVRLQMDLAAIERKLDADPDAARDLLGEARDQARDTLEELRALSRGFAPPLLQDRGLGSALESLAGRSPVPVALEVRLPEGAALPAAIERNAYFIAAELLTNAVKHSGASAIRLRISVRDTGATGHWLDLWVTDNGRGGAVASPGHGLAGLEGRVRGLGGVLIVDSPVGGPTVVGAHFPYSPVDGVGP</sequence>
<dbReference type="Pfam" id="PF13796">
    <property type="entry name" value="Sensor"/>
    <property type="match status" value="1"/>
</dbReference>
<keyword evidence="4" id="KW-0808">Transferase</keyword>
<evidence type="ECO:0000256" key="3">
    <source>
        <dbReference type="ARBA" id="ARBA00022553"/>
    </source>
</evidence>
<dbReference type="InterPro" id="IPR011712">
    <property type="entry name" value="Sig_transdc_His_kin_sub3_dim/P"/>
</dbReference>
<feature type="domain" description="Signal transduction histidine kinase subgroup 3 dimerisation and phosphoacceptor" evidence="11">
    <location>
        <begin position="295"/>
        <end position="358"/>
    </location>
</feature>
<keyword evidence="7" id="KW-0067">ATP-binding</keyword>
<evidence type="ECO:0000256" key="8">
    <source>
        <dbReference type="ARBA" id="ARBA00023012"/>
    </source>
</evidence>
<feature type="transmembrane region" description="Helical" evidence="10">
    <location>
        <begin position="64"/>
        <end position="84"/>
    </location>
</feature>
<dbReference type="Pfam" id="PF07730">
    <property type="entry name" value="HisKA_3"/>
    <property type="match status" value="1"/>
</dbReference>
<comment type="catalytic activity">
    <reaction evidence="1">
        <text>ATP + protein L-histidine = ADP + protein N-phospho-L-histidine.</text>
        <dbReference type="EC" id="2.7.13.3"/>
    </reaction>
</comment>
<keyword evidence="6 13" id="KW-0418">Kinase</keyword>
<evidence type="ECO:0000256" key="10">
    <source>
        <dbReference type="SAM" id="Phobius"/>
    </source>
</evidence>
<comment type="caution">
    <text evidence="13">The sequence shown here is derived from an EMBL/GenBank/DDBJ whole genome shotgun (WGS) entry which is preliminary data.</text>
</comment>
<dbReference type="InterPro" id="IPR050482">
    <property type="entry name" value="Sensor_HK_TwoCompSys"/>
</dbReference>
<keyword evidence="10" id="KW-1133">Transmembrane helix</keyword>
<keyword evidence="14" id="KW-1185">Reference proteome</keyword>
<dbReference type="SUPFAM" id="SSF55874">
    <property type="entry name" value="ATPase domain of HSP90 chaperone/DNA topoisomerase II/histidine kinase"/>
    <property type="match status" value="1"/>
</dbReference>
<keyword evidence="10" id="KW-0812">Transmembrane</keyword>
<dbReference type="PANTHER" id="PTHR24421:SF10">
    <property type="entry name" value="NITRATE_NITRITE SENSOR PROTEIN NARQ"/>
    <property type="match status" value="1"/>
</dbReference>
<keyword evidence="5" id="KW-0547">Nucleotide-binding</keyword>
<feature type="region of interest" description="Disordered" evidence="9">
    <location>
        <begin position="1"/>
        <end position="41"/>
    </location>
</feature>
<evidence type="ECO:0000259" key="12">
    <source>
        <dbReference type="Pfam" id="PF13796"/>
    </source>
</evidence>
<dbReference type="EMBL" id="BAAAPW010000001">
    <property type="protein sequence ID" value="GAA2024895.1"/>
    <property type="molecule type" value="Genomic_DNA"/>
</dbReference>
<dbReference type="EC" id="2.7.13.3" evidence="2"/>
<feature type="compositionally biased region" description="Low complexity" evidence="9">
    <location>
        <begin position="21"/>
        <end position="37"/>
    </location>
</feature>
<proteinExistence type="predicted"/>
<keyword evidence="3" id="KW-0597">Phosphoprotein</keyword>
<organism evidence="13 14">
    <name type="scientific">Agromyces tropicus</name>
    <dbReference type="NCBI Taxonomy" id="555371"/>
    <lineage>
        <taxon>Bacteria</taxon>
        <taxon>Bacillati</taxon>
        <taxon>Actinomycetota</taxon>
        <taxon>Actinomycetes</taxon>
        <taxon>Micrococcales</taxon>
        <taxon>Microbacteriaceae</taxon>
        <taxon>Agromyces</taxon>
    </lineage>
</organism>
<feature type="transmembrane region" description="Helical" evidence="10">
    <location>
        <begin position="155"/>
        <end position="172"/>
    </location>
</feature>
<protein>
    <recommendedName>
        <fullName evidence="2">histidine kinase</fullName>
        <ecNumber evidence="2">2.7.13.3</ecNumber>
    </recommendedName>
</protein>
<evidence type="ECO:0000256" key="5">
    <source>
        <dbReference type="ARBA" id="ARBA00022741"/>
    </source>
</evidence>
<evidence type="ECO:0000256" key="4">
    <source>
        <dbReference type="ARBA" id="ARBA00022679"/>
    </source>
</evidence>
<dbReference type="Proteomes" id="UP001501196">
    <property type="component" value="Unassembled WGS sequence"/>
</dbReference>
<dbReference type="RefSeq" id="WP_344369183.1">
    <property type="nucleotide sequence ID" value="NZ_BAAAPW010000001.1"/>
</dbReference>
<evidence type="ECO:0000259" key="11">
    <source>
        <dbReference type="Pfam" id="PF07730"/>
    </source>
</evidence>
<dbReference type="InterPro" id="IPR036890">
    <property type="entry name" value="HATPase_C_sf"/>
</dbReference>
<evidence type="ECO:0000256" key="6">
    <source>
        <dbReference type="ARBA" id="ARBA00022777"/>
    </source>
</evidence>
<accession>A0ABP5FHI3</accession>
<dbReference type="Gene3D" id="1.20.5.1930">
    <property type="match status" value="1"/>
</dbReference>
<evidence type="ECO:0000256" key="2">
    <source>
        <dbReference type="ARBA" id="ARBA00012438"/>
    </source>
</evidence>
<evidence type="ECO:0000256" key="9">
    <source>
        <dbReference type="SAM" id="MobiDB-lite"/>
    </source>
</evidence>
<feature type="transmembrane region" description="Helical" evidence="10">
    <location>
        <begin position="232"/>
        <end position="255"/>
    </location>
</feature>
<evidence type="ECO:0000256" key="7">
    <source>
        <dbReference type="ARBA" id="ARBA00022840"/>
    </source>
</evidence>
<dbReference type="InterPro" id="IPR025828">
    <property type="entry name" value="Put_sensor_dom"/>
</dbReference>
<dbReference type="CDD" id="cd16917">
    <property type="entry name" value="HATPase_UhpB-NarQ-NarX-like"/>
    <property type="match status" value="1"/>
</dbReference>
<keyword evidence="8" id="KW-0902">Two-component regulatory system</keyword>
<dbReference type="GO" id="GO:0016301">
    <property type="term" value="F:kinase activity"/>
    <property type="evidence" value="ECO:0007669"/>
    <property type="project" value="UniProtKB-KW"/>
</dbReference>